<keyword evidence="2" id="KW-1185">Reference proteome</keyword>
<dbReference type="EMBL" id="VSRR010000403">
    <property type="protein sequence ID" value="MPC15114.1"/>
    <property type="molecule type" value="Genomic_DNA"/>
</dbReference>
<sequence length="146" mass="16551">MATHLLIPRDPGRRDSLFFPRGSGPYLRKSAGSYKLIGIEFRRARQYPDPMFRASYEACTVTQDSLNVEVEEVAVHCHPLDQTLPFLWREAFHPVQLAGAIQLVPTGSLRLVCFGQIHHISLVVKNSLQRRKENSLPLVSSKKTNQ</sequence>
<comment type="caution">
    <text evidence="1">The sequence shown here is derived from an EMBL/GenBank/DDBJ whole genome shotgun (WGS) entry which is preliminary data.</text>
</comment>
<name>A0A5B7D2F8_PORTR</name>
<evidence type="ECO:0000313" key="1">
    <source>
        <dbReference type="EMBL" id="MPC15114.1"/>
    </source>
</evidence>
<evidence type="ECO:0000313" key="2">
    <source>
        <dbReference type="Proteomes" id="UP000324222"/>
    </source>
</evidence>
<organism evidence="1 2">
    <name type="scientific">Portunus trituberculatus</name>
    <name type="common">Swimming crab</name>
    <name type="synonym">Neptunus trituberculatus</name>
    <dbReference type="NCBI Taxonomy" id="210409"/>
    <lineage>
        <taxon>Eukaryota</taxon>
        <taxon>Metazoa</taxon>
        <taxon>Ecdysozoa</taxon>
        <taxon>Arthropoda</taxon>
        <taxon>Crustacea</taxon>
        <taxon>Multicrustacea</taxon>
        <taxon>Malacostraca</taxon>
        <taxon>Eumalacostraca</taxon>
        <taxon>Eucarida</taxon>
        <taxon>Decapoda</taxon>
        <taxon>Pleocyemata</taxon>
        <taxon>Brachyura</taxon>
        <taxon>Eubrachyura</taxon>
        <taxon>Portunoidea</taxon>
        <taxon>Portunidae</taxon>
        <taxon>Portuninae</taxon>
        <taxon>Portunus</taxon>
    </lineage>
</organism>
<dbReference type="AlphaFoldDB" id="A0A5B7D2F8"/>
<protein>
    <submittedName>
        <fullName evidence="1">Uncharacterized protein</fullName>
    </submittedName>
</protein>
<accession>A0A5B7D2F8</accession>
<gene>
    <name evidence="1" type="ORF">E2C01_007896</name>
</gene>
<proteinExistence type="predicted"/>
<dbReference type="Proteomes" id="UP000324222">
    <property type="component" value="Unassembled WGS sequence"/>
</dbReference>
<reference evidence="1 2" key="1">
    <citation type="submission" date="2019-05" db="EMBL/GenBank/DDBJ databases">
        <title>Another draft genome of Portunus trituberculatus and its Hox gene families provides insights of decapod evolution.</title>
        <authorList>
            <person name="Jeong J.-H."/>
            <person name="Song I."/>
            <person name="Kim S."/>
            <person name="Choi T."/>
            <person name="Kim D."/>
            <person name="Ryu S."/>
            <person name="Kim W."/>
        </authorList>
    </citation>
    <scope>NUCLEOTIDE SEQUENCE [LARGE SCALE GENOMIC DNA]</scope>
    <source>
        <tissue evidence="1">Muscle</tissue>
    </source>
</reference>